<sequence>MSVYNGFVSRAIETSYMKALYNMTFLLQLQLTKFLQKDTPIREENFKQHFEKLYQKIVALDNKKYQPPKYSYSLKNLAKHFKVYQPDAIEPIPSTKNSFSSSFSKLNQTESFPSHRLSLDPNKYSKLSPVRKEKNRNSKSSKRYRHEAPKMYKNDGSKKVSISQEISQFLKKNSKIGCGSMSPANQNSQGKGNIKRGCNLILLNSSNERPIKTQHNPRRKNRPQKLNKTASNAKRIETPLRLESHPFRVSREFLNLSSNFDPPVLPLHTVTKKRKIKHPNRQNFKGQGESSQLRKNLALDSSFGGINQNFMTTGVQKIDILVNVLKRDMMLNQ</sequence>
<feature type="compositionally biased region" description="Basic residues" evidence="1">
    <location>
        <begin position="215"/>
        <end position="225"/>
    </location>
</feature>
<feature type="compositionally biased region" description="Basic and acidic residues" evidence="1">
    <location>
        <begin position="146"/>
        <end position="158"/>
    </location>
</feature>
<dbReference type="Proteomes" id="UP001295684">
    <property type="component" value="Unassembled WGS sequence"/>
</dbReference>
<dbReference type="AlphaFoldDB" id="A0AAD1X776"/>
<feature type="region of interest" description="Disordered" evidence="1">
    <location>
        <begin position="205"/>
        <end position="233"/>
    </location>
</feature>
<reference evidence="2" key="1">
    <citation type="submission" date="2023-07" db="EMBL/GenBank/DDBJ databases">
        <authorList>
            <consortium name="AG Swart"/>
            <person name="Singh M."/>
            <person name="Singh A."/>
            <person name="Seah K."/>
            <person name="Emmerich C."/>
        </authorList>
    </citation>
    <scope>NUCLEOTIDE SEQUENCE</scope>
    <source>
        <strain evidence="2">DP1</strain>
    </source>
</reference>
<protein>
    <submittedName>
        <fullName evidence="2">Uncharacterized protein</fullName>
    </submittedName>
</protein>
<organism evidence="2 3">
    <name type="scientific">Euplotes crassus</name>
    <dbReference type="NCBI Taxonomy" id="5936"/>
    <lineage>
        <taxon>Eukaryota</taxon>
        <taxon>Sar</taxon>
        <taxon>Alveolata</taxon>
        <taxon>Ciliophora</taxon>
        <taxon>Intramacronucleata</taxon>
        <taxon>Spirotrichea</taxon>
        <taxon>Hypotrichia</taxon>
        <taxon>Euplotida</taxon>
        <taxon>Euplotidae</taxon>
        <taxon>Moneuplotes</taxon>
    </lineage>
</organism>
<gene>
    <name evidence="2" type="ORF">ECRASSUSDP1_LOCUS2633</name>
</gene>
<dbReference type="EMBL" id="CAMPGE010002515">
    <property type="protein sequence ID" value="CAI2361322.1"/>
    <property type="molecule type" value="Genomic_DNA"/>
</dbReference>
<evidence type="ECO:0000256" key="1">
    <source>
        <dbReference type="SAM" id="MobiDB-lite"/>
    </source>
</evidence>
<evidence type="ECO:0000313" key="2">
    <source>
        <dbReference type="EMBL" id="CAI2361322.1"/>
    </source>
</evidence>
<proteinExistence type="predicted"/>
<name>A0AAD1X776_EUPCR</name>
<feature type="region of interest" description="Disordered" evidence="1">
    <location>
        <begin position="111"/>
        <end position="158"/>
    </location>
</feature>
<comment type="caution">
    <text evidence="2">The sequence shown here is derived from an EMBL/GenBank/DDBJ whole genome shotgun (WGS) entry which is preliminary data.</text>
</comment>
<evidence type="ECO:0000313" key="3">
    <source>
        <dbReference type="Proteomes" id="UP001295684"/>
    </source>
</evidence>
<keyword evidence="3" id="KW-1185">Reference proteome</keyword>
<accession>A0AAD1X776</accession>